<keyword evidence="13" id="KW-1185">Reference proteome</keyword>
<dbReference type="GO" id="GO:0003941">
    <property type="term" value="F:L-serine ammonia-lyase activity"/>
    <property type="evidence" value="ECO:0007669"/>
    <property type="project" value="UniProtKB-EC"/>
</dbReference>
<keyword evidence="9" id="KW-0456">Lyase</keyword>
<dbReference type="InterPro" id="IPR050147">
    <property type="entry name" value="Ser/Thr_Dehydratase"/>
</dbReference>
<dbReference type="InterPro" id="IPR036052">
    <property type="entry name" value="TrpB-like_PALP_sf"/>
</dbReference>
<evidence type="ECO:0000256" key="3">
    <source>
        <dbReference type="ARBA" id="ARBA00004742"/>
    </source>
</evidence>
<name>A0AAV9GZ71_9PEZI</name>
<dbReference type="EC" id="4.3.1.17" evidence="5"/>
<comment type="catalytic activity">
    <reaction evidence="10">
        <text>L-serine = pyruvate + NH4(+)</text>
        <dbReference type="Rhea" id="RHEA:19169"/>
        <dbReference type="ChEBI" id="CHEBI:15361"/>
        <dbReference type="ChEBI" id="CHEBI:28938"/>
        <dbReference type="ChEBI" id="CHEBI:33384"/>
        <dbReference type="EC" id="4.3.1.17"/>
    </reaction>
</comment>
<evidence type="ECO:0000256" key="7">
    <source>
        <dbReference type="ARBA" id="ARBA00022490"/>
    </source>
</evidence>
<reference evidence="12" key="2">
    <citation type="submission" date="2023-05" db="EMBL/GenBank/DDBJ databases">
        <authorList>
            <consortium name="Lawrence Berkeley National Laboratory"/>
            <person name="Steindorff A."/>
            <person name="Hensen N."/>
            <person name="Bonometti L."/>
            <person name="Westerberg I."/>
            <person name="Brannstrom I.O."/>
            <person name="Guillou S."/>
            <person name="Cros-Aarteil S."/>
            <person name="Calhoun S."/>
            <person name="Haridas S."/>
            <person name="Kuo A."/>
            <person name="Mondo S."/>
            <person name="Pangilinan J."/>
            <person name="Riley R."/>
            <person name="Labutti K."/>
            <person name="Andreopoulos B."/>
            <person name="Lipzen A."/>
            <person name="Chen C."/>
            <person name="Yanf M."/>
            <person name="Daum C."/>
            <person name="Ng V."/>
            <person name="Clum A."/>
            <person name="Ohm R."/>
            <person name="Martin F."/>
            <person name="Silar P."/>
            <person name="Natvig D."/>
            <person name="Lalanne C."/>
            <person name="Gautier V."/>
            <person name="Ament-Velasquez S.L."/>
            <person name="Kruys A."/>
            <person name="Hutchinson M.I."/>
            <person name="Powell A.J."/>
            <person name="Barry K."/>
            <person name="Miller A.N."/>
            <person name="Grigoriev I.V."/>
            <person name="Debuchy R."/>
            <person name="Gladieux P."/>
            <person name="Thoren M.H."/>
            <person name="Johannesson H."/>
        </authorList>
    </citation>
    <scope>NUCLEOTIDE SEQUENCE</scope>
    <source>
        <strain evidence="12">PSN243</strain>
    </source>
</reference>
<feature type="domain" description="Tryptophan synthase beta chain-like PALP" evidence="11">
    <location>
        <begin position="14"/>
        <end position="329"/>
    </location>
</feature>
<sequence length="349" mass="36795">MGSLVAEPPKPWIETPLIHSIPLSRAAGCNIFLKLDNLQPSGSFKSRGIGNMMFRAAAAHPSQNVHFFCSSEGNAGLACATSAIALGAKATIVVPVTAAPAVIKRLRDVLGATVVQTGENWPEADAYLRTVLLAPENQPPNTVAVYVPPFDHPDIWAGAAIMIDEIALQMPPSTPVDAIACSVGGGGLLNGVMEGFERHGKRLGRYGLPPKVLALETVGADSLNASVRAGEHVKLPAITSIAKSLGATRVSAKSWEWATKRENLISSTVTDAEAAVACVRFLDDMRILVEPACGATVVTAYNGDLRRHVGEGLSDDEWATRNVVLVVCGGSNANLDVIQAYRETYGTHS</sequence>
<organism evidence="12 13">
    <name type="scientific">Podospora aff. communis PSN243</name>
    <dbReference type="NCBI Taxonomy" id="3040156"/>
    <lineage>
        <taxon>Eukaryota</taxon>
        <taxon>Fungi</taxon>
        <taxon>Dikarya</taxon>
        <taxon>Ascomycota</taxon>
        <taxon>Pezizomycotina</taxon>
        <taxon>Sordariomycetes</taxon>
        <taxon>Sordariomycetidae</taxon>
        <taxon>Sordariales</taxon>
        <taxon>Podosporaceae</taxon>
        <taxon>Podospora</taxon>
    </lineage>
</organism>
<evidence type="ECO:0000313" key="12">
    <source>
        <dbReference type="EMBL" id="KAK4453224.1"/>
    </source>
</evidence>
<dbReference type="PROSITE" id="PS00165">
    <property type="entry name" value="DEHYDRATASE_SER_THR"/>
    <property type="match status" value="1"/>
</dbReference>
<dbReference type="PANTHER" id="PTHR48078">
    <property type="entry name" value="THREONINE DEHYDRATASE, MITOCHONDRIAL-RELATED"/>
    <property type="match status" value="1"/>
</dbReference>
<evidence type="ECO:0000256" key="2">
    <source>
        <dbReference type="ARBA" id="ARBA00004496"/>
    </source>
</evidence>
<dbReference type="InterPro" id="IPR000634">
    <property type="entry name" value="Ser/Thr_deHydtase_PyrdxlP-BS"/>
</dbReference>
<gene>
    <name evidence="12" type="ORF">QBC34DRAFT_219437</name>
</gene>
<evidence type="ECO:0000313" key="13">
    <source>
        <dbReference type="Proteomes" id="UP001321760"/>
    </source>
</evidence>
<evidence type="ECO:0000256" key="8">
    <source>
        <dbReference type="ARBA" id="ARBA00022898"/>
    </source>
</evidence>
<protein>
    <recommendedName>
        <fullName evidence="5">L-serine ammonia-lyase</fullName>
        <ecNumber evidence="5">4.3.1.17</ecNumber>
    </recommendedName>
</protein>
<comment type="similarity">
    <text evidence="4">Belongs to the serine/threonine dehydratase family.</text>
</comment>
<comment type="subcellular location">
    <subcellularLocation>
        <location evidence="2">Cytoplasm</location>
    </subcellularLocation>
</comment>
<evidence type="ECO:0000256" key="1">
    <source>
        <dbReference type="ARBA" id="ARBA00001933"/>
    </source>
</evidence>
<dbReference type="GO" id="GO:0006565">
    <property type="term" value="P:L-serine catabolic process"/>
    <property type="evidence" value="ECO:0007669"/>
    <property type="project" value="TreeGrafter"/>
</dbReference>
<keyword evidence="6" id="KW-0312">Gluconeogenesis</keyword>
<proteinExistence type="inferred from homology"/>
<dbReference type="GO" id="GO:0006094">
    <property type="term" value="P:gluconeogenesis"/>
    <property type="evidence" value="ECO:0007669"/>
    <property type="project" value="UniProtKB-KW"/>
</dbReference>
<evidence type="ECO:0000256" key="10">
    <source>
        <dbReference type="ARBA" id="ARBA00049406"/>
    </source>
</evidence>
<dbReference type="GO" id="GO:0006567">
    <property type="term" value="P:L-threonine catabolic process"/>
    <property type="evidence" value="ECO:0007669"/>
    <property type="project" value="TreeGrafter"/>
</dbReference>
<reference evidence="12" key="1">
    <citation type="journal article" date="2023" name="Mol. Phylogenet. Evol.">
        <title>Genome-scale phylogeny and comparative genomics of the fungal order Sordariales.</title>
        <authorList>
            <person name="Hensen N."/>
            <person name="Bonometti L."/>
            <person name="Westerberg I."/>
            <person name="Brannstrom I.O."/>
            <person name="Guillou S."/>
            <person name="Cros-Aarteil S."/>
            <person name="Calhoun S."/>
            <person name="Haridas S."/>
            <person name="Kuo A."/>
            <person name="Mondo S."/>
            <person name="Pangilinan J."/>
            <person name="Riley R."/>
            <person name="LaButti K."/>
            <person name="Andreopoulos B."/>
            <person name="Lipzen A."/>
            <person name="Chen C."/>
            <person name="Yan M."/>
            <person name="Daum C."/>
            <person name="Ng V."/>
            <person name="Clum A."/>
            <person name="Steindorff A."/>
            <person name="Ohm R.A."/>
            <person name="Martin F."/>
            <person name="Silar P."/>
            <person name="Natvig D.O."/>
            <person name="Lalanne C."/>
            <person name="Gautier V."/>
            <person name="Ament-Velasquez S.L."/>
            <person name="Kruys A."/>
            <person name="Hutchinson M.I."/>
            <person name="Powell A.J."/>
            <person name="Barry K."/>
            <person name="Miller A.N."/>
            <person name="Grigoriev I.V."/>
            <person name="Debuchy R."/>
            <person name="Gladieux P."/>
            <person name="Hiltunen Thoren M."/>
            <person name="Johannesson H."/>
        </authorList>
    </citation>
    <scope>NUCLEOTIDE SEQUENCE</scope>
    <source>
        <strain evidence="12">PSN243</strain>
    </source>
</reference>
<keyword evidence="8" id="KW-0663">Pyridoxal phosphate</keyword>
<dbReference type="EMBL" id="MU865921">
    <property type="protein sequence ID" value="KAK4453224.1"/>
    <property type="molecule type" value="Genomic_DNA"/>
</dbReference>
<dbReference type="GO" id="GO:0004794">
    <property type="term" value="F:threonine deaminase activity"/>
    <property type="evidence" value="ECO:0007669"/>
    <property type="project" value="TreeGrafter"/>
</dbReference>
<dbReference type="PANTHER" id="PTHR48078:SF2">
    <property type="entry name" value="CATABOLIC L-SERINE_THREONINE DEHYDRATASE"/>
    <property type="match status" value="1"/>
</dbReference>
<dbReference type="Gene3D" id="3.40.50.1100">
    <property type="match status" value="2"/>
</dbReference>
<dbReference type="GO" id="GO:0005737">
    <property type="term" value="C:cytoplasm"/>
    <property type="evidence" value="ECO:0007669"/>
    <property type="project" value="UniProtKB-SubCell"/>
</dbReference>
<accession>A0AAV9GZ71</accession>
<dbReference type="Proteomes" id="UP001321760">
    <property type="component" value="Unassembled WGS sequence"/>
</dbReference>
<dbReference type="SUPFAM" id="SSF53686">
    <property type="entry name" value="Tryptophan synthase beta subunit-like PLP-dependent enzymes"/>
    <property type="match status" value="1"/>
</dbReference>
<dbReference type="GO" id="GO:0030170">
    <property type="term" value="F:pyridoxal phosphate binding"/>
    <property type="evidence" value="ECO:0007669"/>
    <property type="project" value="InterPro"/>
</dbReference>
<evidence type="ECO:0000256" key="9">
    <source>
        <dbReference type="ARBA" id="ARBA00023239"/>
    </source>
</evidence>
<evidence type="ECO:0000256" key="6">
    <source>
        <dbReference type="ARBA" id="ARBA00022432"/>
    </source>
</evidence>
<dbReference type="FunFam" id="3.40.50.1100:FF:000040">
    <property type="entry name" value="L-serine dehydratase, putative"/>
    <property type="match status" value="1"/>
</dbReference>
<dbReference type="AlphaFoldDB" id="A0AAV9GZ71"/>
<comment type="pathway">
    <text evidence="3">Carbohydrate biosynthesis; gluconeogenesis.</text>
</comment>
<dbReference type="GO" id="GO:0009097">
    <property type="term" value="P:isoleucine biosynthetic process"/>
    <property type="evidence" value="ECO:0007669"/>
    <property type="project" value="TreeGrafter"/>
</dbReference>
<dbReference type="Pfam" id="PF00291">
    <property type="entry name" value="PALP"/>
    <property type="match status" value="1"/>
</dbReference>
<dbReference type="InterPro" id="IPR001926">
    <property type="entry name" value="TrpB-like_PALP"/>
</dbReference>
<evidence type="ECO:0000256" key="5">
    <source>
        <dbReference type="ARBA" id="ARBA00012093"/>
    </source>
</evidence>
<evidence type="ECO:0000256" key="4">
    <source>
        <dbReference type="ARBA" id="ARBA00010869"/>
    </source>
</evidence>
<comment type="cofactor">
    <cofactor evidence="1">
        <name>pyridoxal 5'-phosphate</name>
        <dbReference type="ChEBI" id="CHEBI:597326"/>
    </cofactor>
</comment>
<keyword evidence="7" id="KW-0963">Cytoplasm</keyword>
<comment type="caution">
    <text evidence="12">The sequence shown here is derived from an EMBL/GenBank/DDBJ whole genome shotgun (WGS) entry which is preliminary data.</text>
</comment>
<evidence type="ECO:0000259" key="11">
    <source>
        <dbReference type="Pfam" id="PF00291"/>
    </source>
</evidence>